<keyword evidence="1" id="KW-0678">Repressor</keyword>
<keyword evidence="7" id="KW-1185">Reference proteome</keyword>
<dbReference type="GeneID" id="97130035"/>
<dbReference type="InterPro" id="IPR009061">
    <property type="entry name" value="DNA-bd_dom_put_sf"/>
</dbReference>
<protein>
    <submittedName>
        <fullName evidence="6">MerR family transcriptional regulator</fullName>
    </submittedName>
</protein>
<dbReference type="SUPFAM" id="SSF46955">
    <property type="entry name" value="Putative DNA-binding domain"/>
    <property type="match status" value="1"/>
</dbReference>
<keyword evidence="3" id="KW-0238">DNA-binding</keyword>
<dbReference type="PROSITE" id="PS50937">
    <property type="entry name" value="HTH_MERR_2"/>
    <property type="match status" value="1"/>
</dbReference>
<dbReference type="EMBL" id="JABMCC010000098">
    <property type="protein sequence ID" value="NUU53431.1"/>
    <property type="molecule type" value="Genomic_DNA"/>
</dbReference>
<evidence type="ECO:0000259" key="5">
    <source>
        <dbReference type="PROSITE" id="PS50937"/>
    </source>
</evidence>
<evidence type="ECO:0000313" key="7">
    <source>
        <dbReference type="Proteomes" id="UP000577724"/>
    </source>
</evidence>
<sequence length="125" mass="14552">MKISEVSKATGVAVSTIRFYEKQDLLPEKYIDRDDNTYRNYSSDVIEHLLMIKTVHSVGFSLKEITEIQSSNGDDISIDKKIKLLYSKLAEIEKQKEDLYQSEMILRKMLTNKINLNISHEEIHD</sequence>
<comment type="caution">
    <text evidence="6">The sequence shown here is derived from an EMBL/GenBank/DDBJ whole genome shotgun (WGS) entry which is preliminary data.</text>
</comment>
<dbReference type="InterPro" id="IPR000551">
    <property type="entry name" value="MerR-type_HTH_dom"/>
</dbReference>
<proteinExistence type="predicted"/>
<dbReference type="PROSITE" id="PS00552">
    <property type="entry name" value="HTH_MERR_1"/>
    <property type="match status" value="1"/>
</dbReference>
<evidence type="ECO:0000313" key="6">
    <source>
        <dbReference type="EMBL" id="NUU53431.1"/>
    </source>
</evidence>
<reference evidence="6 7" key="1">
    <citation type="submission" date="2020-05" db="EMBL/GenBank/DDBJ databases">
        <title>Genome Sequencing of Type Strains.</title>
        <authorList>
            <person name="Lemaire J.F."/>
            <person name="Inderbitzin P."/>
            <person name="Gregorio O.A."/>
            <person name="Collins S.B."/>
            <person name="Wespe N."/>
            <person name="Knight-Connoni V."/>
        </authorList>
    </citation>
    <scope>NUCLEOTIDE SEQUENCE [LARGE SCALE GENOMIC DNA]</scope>
    <source>
        <strain evidence="6 7">DSM 19942</strain>
    </source>
</reference>
<dbReference type="Pfam" id="PF13411">
    <property type="entry name" value="MerR_1"/>
    <property type="match status" value="1"/>
</dbReference>
<dbReference type="Proteomes" id="UP000577724">
    <property type="component" value="Unassembled WGS sequence"/>
</dbReference>
<dbReference type="PANTHER" id="PTHR30204:SF69">
    <property type="entry name" value="MERR-FAMILY TRANSCRIPTIONAL REGULATOR"/>
    <property type="match status" value="1"/>
</dbReference>
<dbReference type="InterPro" id="IPR047057">
    <property type="entry name" value="MerR_fam"/>
</dbReference>
<keyword evidence="4" id="KW-0804">Transcription</keyword>
<evidence type="ECO:0000256" key="3">
    <source>
        <dbReference type="ARBA" id="ARBA00023125"/>
    </source>
</evidence>
<evidence type="ECO:0000256" key="4">
    <source>
        <dbReference type="ARBA" id="ARBA00023163"/>
    </source>
</evidence>
<organism evidence="6 7">
    <name type="scientific">Paenibacillus taichungensis</name>
    <dbReference type="NCBI Taxonomy" id="484184"/>
    <lineage>
        <taxon>Bacteria</taxon>
        <taxon>Bacillati</taxon>
        <taxon>Bacillota</taxon>
        <taxon>Bacilli</taxon>
        <taxon>Bacillales</taxon>
        <taxon>Paenibacillaceae</taxon>
        <taxon>Paenibacillus</taxon>
    </lineage>
</organism>
<evidence type="ECO:0000256" key="2">
    <source>
        <dbReference type="ARBA" id="ARBA00023015"/>
    </source>
</evidence>
<gene>
    <name evidence="6" type="ORF">HP548_04940</name>
</gene>
<dbReference type="RefSeq" id="WP_175381079.1">
    <property type="nucleotide sequence ID" value="NZ_CBCRYD010000013.1"/>
</dbReference>
<accession>A0ABX2MET8</accession>
<feature type="domain" description="HTH merR-type" evidence="5">
    <location>
        <begin position="1"/>
        <end position="71"/>
    </location>
</feature>
<dbReference type="PANTHER" id="PTHR30204">
    <property type="entry name" value="REDOX-CYCLING DRUG-SENSING TRANSCRIPTIONAL ACTIVATOR SOXR"/>
    <property type="match status" value="1"/>
</dbReference>
<name>A0ABX2MET8_9BACL</name>
<dbReference type="Gene3D" id="1.10.1660.10">
    <property type="match status" value="1"/>
</dbReference>
<keyword evidence="2" id="KW-0805">Transcription regulation</keyword>
<dbReference type="SMART" id="SM00422">
    <property type="entry name" value="HTH_MERR"/>
    <property type="match status" value="1"/>
</dbReference>
<evidence type="ECO:0000256" key="1">
    <source>
        <dbReference type="ARBA" id="ARBA00022491"/>
    </source>
</evidence>